<organism evidence="2 3">
    <name type="scientific">Phanerochaete sordida</name>
    <dbReference type="NCBI Taxonomy" id="48140"/>
    <lineage>
        <taxon>Eukaryota</taxon>
        <taxon>Fungi</taxon>
        <taxon>Dikarya</taxon>
        <taxon>Basidiomycota</taxon>
        <taxon>Agaricomycotina</taxon>
        <taxon>Agaricomycetes</taxon>
        <taxon>Polyporales</taxon>
        <taxon>Phanerochaetaceae</taxon>
        <taxon>Phanerochaete</taxon>
    </lineage>
</organism>
<dbReference type="EMBL" id="BPQB01000045">
    <property type="protein sequence ID" value="GJE95038.1"/>
    <property type="molecule type" value="Genomic_DNA"/>
</dbReference>
<evidence type="ECO:0008006" key="4">
    <source>
        <dbReference type="Google" id="ProtNLM"/>
    </source>
</evidence>
<dbReference type="OrthoDB" id="2800603at2759"/>
<reference evidence="2 3" key="1">
    <citation type="submission" date="2021-08" db="EMBL/GenBank/DDBJ databases">
        <title>Draft Genome Sequence of Phanerochaete sordida strain YK-624.</title>
        <authorList>
            <person name="Mori T."/>
            <person name="Dohra H."/>
            <person name="Suzuki T."/>
            <person name="Kawagishi H."/>
            <person name="Hirai H."/>
        </authorList>
    </citation>
    <scope>NUCLEOTIDE SEQUENCE [LARGE SCALE GENOMIC DNA]</scope>
    <source>
        <strain evidence="2 3">YK-624</strain>
    </source>
</reference>
<gene>
    <name evidence="2" type="ORF">PsYK624_112170</name>
</gene>
<dbReference type="Proteomes" id="UP000703269">
    <property type="component" value="Unassembled WGS sequence"/>
</dbReference>
<sequence length="522" mass="57571">MHQCLLINEIAISIAQSFDKSRDADADLLHLALTCHAMYEPAMDALWAYAPGVLSKLLLCLPMDSEIYEASSVFPQYPLDGPVILEMLRNLMPADWARLKHHAHRVRHIDLGVSVWERNKASFSVPYKTLHEVKQSVPGPGPLLPNLRSINVQPDSEACIPLVLHSGITHMTLFDNYLGHTNVEEILAQLQACAAKLEFLVLRNSVFDGMQTAGEINAQTALLSRCSQLRHLRTTVSLTQASFICLASLTTLHVLRVAAPVLLDSHLTSLTPRSLSFPELVELQLQGRIEDVARLLSACRLPQLHFLDLELNMSAEEMAMSLSPDSGSSVHSVERLTTALAGFSAVGMLCIELHTQPGREDVPGEALLPLAALHDLRIVHLRKFPVRFTPEVVAALARAWPRLKDLSLNEHADYGAASTGICIEDLRPFAEHCPVLRKLVLPVAPSPATAHSPSRGASTAPPAPHGLEHLDLRHSQIESEEECRRIAQFLVAVFPGVRLQTRDDNREMVGMVEKFIREAAET</sequence>
<accession>A0A9P3LHJ4</accession>
<dbReference type="Gene3D" id="3.80.10.10">
    <property type="entry name" value="Ribonuclease Inhibitor"/>
    <property type="match status" value="2"/>
</dbReference>
<dbReference type="AlphaFoldDB" id="A0A9P3LHJ4"/>
<feature type="region of interest" description="Disordered" evidence="1">
    <location>
        <begin position="447"/>
        <end position="467"/>
    </location>
</feature>
<proteinExistence type="predicted"/>
<evidence type="ECO:0000313" key="3">
    <source>
        <dbReference type="Proteomes" id="UP000703269"/>
    </source>
</evidence>
<keyword evidence="3" id="KW-1185">Reference proteome</keyword>
<name>A0A9P3LHJ4_9APHY</name>
<evidence type="ECO:0000313" key="2">
    <source>
        <dbReference type="EMBL" id="GJE95038.1"/>
    </source>
</evidence>
<evidence type="ECO:0000256" key="1">
    <source>
        <dbReference type="SAM" id="MobiDB-lite"/>
    </source>
</evidence>
<comment type="caution">
    <text evidence="2">The sequence shown here is derived from an EMBL/GenBank/DDBJ whole genome shotgun (WGS) entry which is preliminary data.</text>
</comment>
<protein>
    <recommendedName>
        <fullName evidence="4">RNI-like protein</fullName>
    </recommendedName>
</protein>
<dbReference type="InterPro" id="IPR032675">
    <property type="entry name" value="LRR_dom_sf"/>
</dbReference>
<dbReference type="SUPFAM" id="SSF52047">
    <property type="entry name" value="RNI-like"/>
    <property type="match status" value="1"/>
</dbReference>